<reference evidence="14 15" key="1">
    <citation type="submission" date="2016-07" db="EMBL/GenBank/DDBJ databases">
        <title>Draft genome of the white-rot fungus Obba rivulosa 3A-2.</title>
        <authorList>
            <consortium name="DOE Joint Genome Institute"/>
            <person name="Miettinen O."/>
            <person name="Riley R."/>
            <person name="Acob R."/>
            <person name="Barry K."/>
            <person name="Cullen D."/>
            <person name="De Vries R."/>
            <person name="Hainaut M."/>
            <person name="Hatakka A."/>
            <person name="Henrissat B."/>
            <person name="Hilden K."/>
            <person name="Kuo R."/>
            <person name="Labutti K."/>
            <person name="Lipzen A."/>
            <person name="Makela M.R."/>
            <person name="Sandor L."/>
            <person name="Spatafora J.W."/>
            <person name="Grigoriev I.V."/>
            <person name="Hibbett D.S."/>
        </authorList>
    </citation>
    <scope>NUCLEOTIDE SEQUENCE [LARGE SCALE GENOMIC DNA]</scope>
    <source>
        <strain evidence="14 15">3A-2</strain>
    </source>
</reference>
<dbReference type="PANTHER" id="PTHR46041:SF2">
    <property type="entry name" value="MITOCHONDRIAL INNER MEMBRANE PROTEASE SUBUNIT 2"/>
    <property type="match status" value="1"/>
</dbReference>
<dbReference type="GO" id="GO:0006465">
    <property type="term" value="P:signal peptide processing"/>
    <property type="evidence" value="ECO:0007669"/>
    <property type="project" value="InterPro"/>
</dbReference>
<dbReference type="AlphaFoldDB" id="A0A8E2AX11"/>
<protein>
    <recommendedName>
        <fullName evidence="3">Mitochondrial inner membrane protease subunit 2</fullName>
    </recommendedName>
</protein>
<accession>A0A8E2AX11</accession>
<keyword evidence="6" id="KW-0999">Mitochondrion inner membrane</keyword>
<evidence type="ECO:0000256" key="8">
    <source>
        <dbReference type="ARBA" id="ARBA00022989"/>
    </source>
</evidence>
<evidence type="ECO:0000256" key="1">
    <source>
        <dbReference type="ARBA" id="ARBA00004434"/>
    </source>
</evidence>
<dbReference type="GO" id="GO:0006627">
    <property type="term" value="P:protein processing involved in protein targeting to mitochondrion"/>
    <property type="evidence" value="ECO:0007669"/>
    <property type="project" value="InterPro"/>
</dbReference>
<dbReference type="SUPFAM" id="SSF51306">
    <property type="entry name" value="LexA/Signal peptidase"/>
    <property type="match status" value="1"/>
</dbReference>
<dbReference type="CDD" id="cd06530">
    <property type="entry name" value="S26_SPase_I"/>
    <property type="match status" value="1"/>
</dbReference>
<feature type="region of interest" description="Disordered" evidence="12">
    <location>
        <begin position="174"/>
        <end position="220"/>
    </location>
</feature>
<evidence type="ECO:0000256" key="10">
    <source>
        <dbReference type="ARBA" id="ARBA00023136"/>
    </source>
</evidence>
<keyword evidence="4" id="KW-0645">Protease</keyword>
<evidence type="ECO:0000259" key="13">
    <source>
        <dbReference type="Pfam" id="PF10502"/>
    </source>
</evidence>
<sequence length="220" mass="25133">MRPILRRWQQAFASNNVLRRTVSTLIWLPTAIIFSEYCYSIKSIKGRSMQPTLNPDSSAWRDIVVFDRFSIRVMGRYRRGDIVALLSPSDSKLIVKRIIALEGDTVKTLPPYPDTEVRIPEGHAWVEGDEPFRSEDSNWFGPVPLALIDSRLSFIVWPWERVGPLWAPGLRSSQFKGSPAWRRGQAEMEREKRRESRVQYAERPPPKPPSDGAMSPLGGA</sequence>
<keyword evidence="7" id="KW-0378">Hydrolase</keyword>
<keyword evidence="9" id="KW-0496">Mitochondrion</keyword>
<evidence type="ECO:0000256" key="5">
    <source>
        <dbReference type="ARBA" id="ARBA00022692"/>
    </source>
</evidence>
<organism evidence="14 15">
    <name type="scientific">Obba rivulosa</name>
    <dbReference type="NCBI Taxonomy" id="1052685"/>
    <lineage>
        <taxon>Eukaryota</taxon>
        <taxon>Fungi</taxon>
        <taxon>Dikarya</taxon>
        <taxon>Basidiomycota</taxon>
        <taxon>Agaricomycotina</taxon>
        <taxon>Agaricomycetes</taxon>
        <taxon>Polyporales</taxon>
        <taxon>Gelatoporiaceae</taxon>
        <taxon>Obba</taxon>
    </lineage>
</organism>
<dbReference type="InterPro" id="IPR037730">
    <property type="entry name" value="IMP2"/>
</dbReference>
<keyword evidence="10" id="KW-0472">Membrane</keyword>
<feature type="active site" evidence="11">
    <location>
        <position position="48"/>
    </location>
</feature>
<keyword evidence="5" id="KW-0812">Transmembrane</keyword>
<evidence type="ECO:0000313" key="15">
    <source>
        <dbReference type="Proteomes" id="UP000250043"/>
    </source>
</evidence>
<dbReference type="InterPro" id="IPR000223">
    <property type="entry name" value="Pept_S26A_signal_pept_1"/>
</dbReference>
<dbReference type="GO" id="GO:0042720">
    <property type="term" value="C:mitochondrial inner membrane peptidase complex"/>
    <property type="evidence" value="ECO:0007669"/>
    <property type="project" value="InterPro"/>
</dbReference>
<dbReference type="Pfam" id="PF10502">
    <property type="entry name" value="Peptidase_S26"/>
    <property type="match status" value="1"/>
</dbReference>
<dbReference type="PANTHER" id="PTHR46041">
    <property type="entry name" value="MITOCHONDRIAL INNER MEMBRANE PROTEASE SUBUNIT 2"/>
    <property type="match status" value="1"/>
</dbReference>
<feature type="compositionally biased region" description="Basic and acidic residues" evidence="12">
    <location>
        <begin position="184"/>
        <end position="197"/>
    </location>
</feature>
<evidence type="ECO:0000256" key="4">
    <source>
        <dbReference type="ARBA" id="ARBA00022670"/>
    </source>
</evidence>
<comment type="similarity">
    <text evidence="2">Belongs to the peptidase S26 family. IMP2 subfamily.</text>
</comment>
<evidence type="ECO:0000256" key="3">
    <source>
        <dbReference type="ARBA" id="ARBA00013650"/>
    </source>
</evidence>
<keyword evidence="15" id="KW-1185">Reference proteome</keyword>
<dbReference type="Proteomes" id="UP000250043">
    <property type="component" value="Unassembled WGS sequence"/>
</dbReference>
<feature type="active site" evidence="11">
    <location>
        <position position="96"/>
    </location>
</feature>
<feature type="domain" description="Peptidase S26" evidence="13">
    <location>
        <begin position="22"/>
        <end position="107"/>
    </location>
</feature>
<evidence type="ECO:0000256" key="7">
    <source>
        <dbReference type="ARBA" id="ARBA00022801"/>
    </source>
</evidence>
<keyword evidence="8" id="KW-1133">Transmembrane helix</keyword>
<evidence type="ECO:0000313" key="14">
    <source>
        <dbReference type="EMBL" id="OCH90709.1"/>
    </source>
</evidence>
<dbReference type="GO" id="GO:0004252">
    <property type="term" value="F:serine-type endopeptidase activity"/>
    <property type="evidence" value="ECO:0007669"/>
    <property type="project" value="InterPro"/>
</dbReference>
<evidence type="ECO:0000256" key="12">
    <source>
        <dbReference type="SAM" id="MobiDB-lite"/>
    </source>
</evidence>
<dbReference type="PRINTS" id="PR00727">
    <property type="entry name" value="LEADERPTASE"/>
</dbReference>
<gene>
    <name evidence="14" type="ORF">OBBRIDRAFT_730225</name>
</gene>
<comment type="subcellular location">
    <subcellularLocation>
        <location evidence="1">Mitochondrion inner membrane</location>
        <topology evidence="1">Single-pass membrane protein</topology>
    </subcellularLocation>
</comment>
<proteinExistence type="inferred from homology"/>
<dbReference type="OrthoDB" id="308440at2759"/>
<name>A0A8E2AX11_9APHY</name>
<dbReference type="InterPro" id="IPR036286">
    <property type="entry name" value="LexA/Signal_pep-like_sf"/>
</dbReference>
<dbReference type="Gene3D" id="2.10.109.10">
    <property type="entry name" value="Umud Fragment, subunit A"/>
    <property type="match status" value="1"/>
</dbReference>
<evidence type="ECO:0000256" key="9">
    <source>
        <dbReference type="ARBA" id="ARBA00023128"/>
    </source>
</evidence>
<evidence type="ECO:0000256" key="11">
    <source>
        <dbReference type="PIRSR" id="PIRSR600223-1"/>
    </source>
</evidence>
<evidence type="ECO:0000256" key="2">
    <source>
        <dbReference type="ARBA" id="ARBA00007066"/>
    </source>
</evidence>
<dbReference type="InterPro" id="IPR019533">
    <property type="entry name" value="Peptidase_S26"/>
</dbReference>
<evidence type="ECO:0000256" key="6">
    <source>
        <dbReference type="ARBA" id="ARBA00022792"/>
    </source>
</evidence>
<dbReference type="EMBL" id="KV722399">
    <property type="protein sequence ID" value="OCH90709.1"/>
    <property type="molecule type" value="Genomic_DNA"/>
</dbReference>